<dbReference type="GO" id="GO:0015627">
    <property type="term" value="C:type II protein secretion system complex"/>
    <property type="evidence" value="ECO:0007669"/>
    <property type="project" value="InterPro"/>
</dbReference>
<organism evidence="12 13">
    <name type="scientific">Sphingomonas dokdonensis</name>
    <dbReference type="NCBI Taxonomy" id="344880"/>
    <lineage>
        <taxon>Bacteria</taxon>
        <taxon>Pseudomonadati</taxon>
        <taxon>Pseudomonadota</taxon>
        <taxon>Alphaproteobacteria</taxon>
        <taxon>Sphingomonadales</taxon>
        <taxon>Sphingomonadaceae</taxon>
        <taxon>Sphingomonas</taxon>
    </lineage>
</organism>
<dbReference type="RefSeq" id="WP_088367756.1">
    <property type="nucleotide sequence ID" value="NZ_NBBI01000004.1"/>
</dbReference>
<keyword evidence="7" id="KW-0653">Protein transport</keyword>
<dbReference type="NCBIfam" id="TIGR01709">
    <property type="entry name" value="typeII_sec_gspL"/>
    <property type="match status" value="1"/>
</dbReference>
<keyword evidence="4" id="KW-1003">Cell membrane</keyword>
<dbReference type="GO" id="GO:0015628">
    <property type="term" value="P:protein secretion by the type II secretion system"/>
    <property type="evidence" value="ECO:0007669"/>
    <property type="project" value="InterPro"/>
</dbReference>
<dbReference type="GO" id="GO:0009276">
    <property type="term" value="C:Gram-negative-bacterium-type cell wall"/>
    <property type="evidence" value="ECO:0007669"/>
    <property type="project" value="InterPro"/>
</dbReference>
<dbReference type="SUPFAM" id="SSF53067">
    <property type="entry name" value="Actin-like ATPase domain"/>
    <property type="match status" value="1"/>
</dbReference>
<dbReference type="InterPro" id="IPR025691">
    <property type="entry name" value="GspL_pp_dom"/>
</dbReference>
<evidence type="ECO:0000259" key="10">
    <source>
        <dbReference type="Pfam" id="PF05134"/>
    </source>
</evidence>
<sequence>MNVTIIFLPALDDQPWRWLRVADDGVVERGEGALVDASDPVTAVAPADAVTLHWSSLPARSQAQAAAAARIVVAEASAGPLDGLHVAVGDEADGERPIGVVGNDRMLGWLTLLGNAGIDPVAIVPAPLLLPAPAEGYVRAELGGQSVVRGVSSGFADEARLTELMTGGSEPVTLGREAVDAAIVAGVAQPLLNLRQGPFARRKRRAVDWPLVRRLAVLVGLVLLTTLAIDLVRIARYSMAADAAEMQADALAREGLPRGADQGDAARLLTERLSRLRGPGAGFTATVAAVASATRDVEGGEVIALAFEPTGELRATIAASGEAQANQLLARLRETGFVVTASTFQSDGQRVRGDVTVALP</sequence>
<dbReference type="GO" id="GO:0005886">
    <property type="term" value="C:plasma membrane"/>
    <property type="evidence" value="ECO:0007669"/>
    <property type="project" value="UniProtKB-SubCell"/>
</dbReference>
<dbReference type="PIRSF" id="PIRSF015761">
    <property type="entry name" value="Protein_L"/>
    <property type="match status" value="1"/>
</dbReference>
<keyword evidence="8" id="KW-1133">Transmembrane helix</keyword>
<dbReference type="InterPro" id="IPR024230">
    <property type="entry name" value="GspL_cyto_dom"/>
</dbReference>
<protein>
    <submittedName>
        <fullName evidence="12">GspL cytoplasmic actin-ATPase-like region</fullName>
    </submittedName>
</protein>
<comment type="caution">
    <text evidence="12">The sequence shown here is derived from an EMBL/GenBank/DDBJ whole genome shotgun (WGS) entry which is preliminary data.</text>
</comment>
<feature type="domain" description="GspL periplasmic" evidence="11">
    <location>
        <begin position="209"/>
        <end position="357"/>
    </location>
</feature>
<name>A0A245ZI84_9SPHN</name>
<dbReference type="EMBL" id="NBBI01000004">
    <property type="protein sequence ID" value="OWK29459.1"/>
    <property type="molecule type" value="Genomic_DNA"/>
</dbReference>
<evidence type="ECO:0000259" key="11">
    <source>
        <dbReference type="Pfam" id="PF12693"/>
    </source>
</evidence>
<feature type="domain" description="GspL cytoplasmic actin-ATPase-like" evidence="10">
    <location>
        <begin position="39"/>
        <end position="149"/>
    </location>
</feature>
<evidence type="ECO:0000313" key="12">
    <source>
        <dbReference type="EMBL" id="OWK29459.1"/>
    </source>
</evidence>
<proteinExistence type="inferred from homology"/>
<dbReference type="InterPro" id="IPR043129">
    <property type="entry name" value="ATPase_NBD"/>
</dbReference>
<gene>
    <name evidence="12" type="ORF">SPDO_24480</name>
</gene>
<dbReference type="InterPro" id="IPR007812">
    <property type="entry name" value="T2SS_protein-GspL"/>
</dbReference>
<keyword evidence="3" id="KW-0813">Transport</keyword>
<keyword evidence="6" id="KW-0812">Transmembrane</keyword>
<evidence type="ECO:0000256" key="4">
    <source>
        <dbReference type="ARBA" id="ARBA00022475"/>
    </source>
</evidence>
<reference evidence="12 13" key="1">
    <citation type="submission" date="2017-03" db="EMBL/GenBank/DDBJ databases">
        <title>Genome sequence of Sphingomonas dokdonensis DSM 21029.</title>
        <authorList>
            <person name="Poehlein A."/>
            <person name="Wuebbeler J.H."/>
            <person name="Steinbuechel A."/>
            <person name="Daniel R."/>
        </authorList>
    </citation>
    <scope>NUCLEOTIDE SEQUENCE [LARGE SCALE GENOMIC DNA]</scope>
    <source>
        <strain evidence="12 13">DSM 21029</strain>
    </source>
</reference>
<keyword evidence="9" id="KW-0472">Membrane</keyword>
<evidence type="ECO:0000313" key="13">
    <source>
        <dbReference type="Proteomes" id="UP000197290"/>
    </source>
</evidence>
<dbReference type="Pfam" id="PF05134">
    <property type="entry name" value="T2SSL"/>
    <property type="match status" value="1"/>
</dbReference>
<evidence type="ECO:0000256" key="6">
    <source>
        <dbReference type="ARBA" id="ARBA00022692"/>
    </source>
</evidence>
<evidence type="ECO:0000256" key="5">
    <source>
        <dbReference type="ARBA" id="ARBA00022519"/>
    </source>
</evidence>
<keyword evidence="13" id="KW-1185">Reference proteome</keyword>
<evidence type="ECO:0000256" key="2">
    <source>
        <dbReference type="ARBA" id="ARBA00005318"/>
    </source>
</evidence>
<accession>A0A245ZI84</accession>
<dbReference type="Gene3D" id="3.30.420.380">
    <property type="match status" value="1"/>
</dbReference>
<dbReference type="OrthoDB" id="7432052at2"/>
<evidence type="ECO:0000256" key="3">
    <source>
        <dbReference type="ARBA" id="ARBA00022448"/>
    </source>
</evidence>
<comment type="subcellular location">
    <subcellularLocation>
        <location evidence="1">Cell inner membrane</location>
        <topology evidence="1">Single-pass membrane protein</topology>
    </subcellularLocation>
</comment>
<dbReference type="Pfam" id="PF12693">
    <property type="entry name" value="GspL_C"/>
    <property type="match status" value="1"/>
</dbReference>
<evidence type="ECO:0000256" key="8">
    <source>
        <dbReference type="ARBA" id="ARBA00022989"/>
    </source>
</evidence>
<evidence type="ECO:0000256" key="1">
    <source>
        <dbReference type="ARBA" id="ARBA00004377"/>
    </source>
</evidence>
<evidence type="ECO:0000256" key="7">
    <source>
        <dbReference type="ARBA" id="ARBA00022927"/>
    </source>
</evidence>
<dbReference type="AlphaFoldDB" id="A0A245ZI84"/>
<dbReference type="Proteomes" id="UP000197290">
    <property type="component" value="Unassembled WGS sequence"/>
</dbReference>
<keyword evidence="5" id="KW-0997">Cell inner membrane</keyword>
<comment type="similarity">
    <text evidence="2">Belongs to the GSP L family.</text>
</comment>
<evidence type="ECO:0000256" key="9">
    <source>
        <dbReference type="ARBA" id="ARBA00023136"/>
    </source>
</evidence>